<dbReference type="SMART" id="SM00320">
    <property type="entry name" value="WD40"/>
    <property type="match status" value="3"/>
</dbReference>
<dbReference type="STRING" id="6412.T1FSB5"/>
<dbReference type="EMBL" id="KB096134">
    <property type="protein sequence ID" value="ESO07939.1"/>
    <property type="molecule type" value="Genomic_DNA"/>
</dbReference>
<evidence type="ECO:0000256" key="3">
    <source>
        <dbReference type="ARBA" id="ARBA00004300"/>
    </source>
</evidence>
<dbReference type="GO" id="GO:0005813">
    <property type="term" value="C:centrosome"/>
    <property type="evidence" value="ECO:0007669"/>
    <property type="project" value="UniProtKB-SubCell"/>
</dbReference>
<dbReference type="InterPro" id="IPR001680">
    <property type="entry name" value="WD40_rpt"/>
</dbReference>
<dbReference type="Proteomes" id="UP000015101">
    <property type="component" value="Unassembled WGS sequence"/>
</dbReference>
<dbReference type="GO" id="GO:0006325">
    <property type="term" value="P:chromatin organization"/>
    <property type="evidence" value="ECO:0000318"/>
    <property type="project" value="GO_Central"/>
</dbReference>
<keyword evidence="9" id="KW-0539">Nucleus</keyword>
<dbReference type="GeneID" id="20211712"/>
<evidence type="ECO:0000259" key="12">
    <source>
        <dbReference type="Pfam" id="PF23215"/>
    </source>
</evidence>
<dbReference type="SUPFAM" id="SSF50978">
    <property type="entry name" value="WD40 repeat-like"/>
    <property type="match status" value="1"/>
</dbReference>
<organism evidence="14 15">
    <name type="scientific">Helobdella robusta</name>
    <name type="common">Californian leech</name>
    <dbReference type="NCBI Taxonomy" id="6412"/>
    <lineage>
        <taxon>Eukaryota</taxon>
        <taxon>Metazoa</taxon>
        <taxon>Spiralia</taxon>
        <taxon>Lophotrochozoa</taxon>
        <taxon>Annelida</taxon>
        <taxon>Clitellata</taxon>
        <taxon>Hirudinea</taxon>
        <taxon>Rhynchobdellida</taxon>
        <taxon>Glossiphoniidae</taxon>
        <taxon>Helobdella</taxon>
    </lineage>
</organism>
<feature type="compositionally biased region" description="Polar residues" evidence="10">
    <location>
        <begin position="353"/>
        <end position="363"/>
    </location>
</feature>
<dbReference type="SMART" id="SM00369">
    <property type="entry name" value="LRR_TYP"/>
    <property type="match status" value="3"/>
</dbReference>
<accession>T1FSB5</accession>
<dbReference type="InterPro" id="IPR036322">
    <property type="entry name" value="WD40_repeat_dom_sf"/>
</dbReference>
<dbReference type="Pfam" id="PF23211">
    <property type="entry name" value="LRR_LRWD1"/>
    <property type="match status" value="1"/>
</dbReference>
<keyword evidence="15" id="KW-1185">Reference proteome</keyword>
<dbReference type="GO" id="GO:0005664">
    <property type="term" value="C:nuclear origin of replication recognition complex"/>
    <property type="evidence" value="ECO:0000318"/>
    <property type="project" value="GO_Central"/>
</dbReference>
<keyword evidence="4" id="KW-0158">Chromosome</keyword>
<dbReference type="PROSITE" id="PS51450">
    <property type="entry name" value="LRR"/>
    <property type="match status" value="2"/>
</dbReference>
<dbReference type="HOGENOM" id="CLU_022994_0_0_1"/>
<evidence type="ECO:0000256" key="1">
    <source>
        <dbReference type="ARBA" id="ARBA00004123"/>
    </source>
</evidence>
<evidence type="ECO:0000313" key="15">
    <source>
        <dbReference type="Proteomes" id="UP000015101"/>
    </source>
</evidence>
<dbReference type="RefSeq" id="XP_009013728.1">
    <property type="nucleotide sequence ID" value="XM_009015480.1"/>
</dbReference>
<evidence type="ECO:0000256" key="6">
    <source>
        <dbReference type="ARBA" id="ARBA00022614"/>
    </source>
</evidence>
<dbReference type="Gene3D" id="2.130.10.10">
    <property type="entry name" value="YVTN repeat-like/Quinoprotein amine dehydrogenase"/>
    <property type="match status" value="1"/>
</dbReference>
<evidence type="ECO:0000256" key="10">
    <source>
        <dbReference type="SAM" id="MobiDB-lite"/>
    </source>
</evidence>
<keyword evidence="8" id="KW-0206">Cytoskeleton</keyword>
<feature type="domain" description="Leucine-rich repeat and WD repeat-containing protein 1 LRR" evidence="11">
    <location>
        <begin position="23"/>
        <end position="158"/>
    </location>
</feature>
<evidence type="ECO:0000256" key="4">
    <source>
        <dbReference type="ARBA" id="ARBA00022454"/>
    </source>
</evidence>
<reference evidence="14" key="3">
    <citation type="submission" date="2015-06" db="UniProtKB">
        <authorList>
            <consortium name="EnsemblMetazoa"/>
        </authorList>
    </citation>
    <scope>IDENTIFICATION</scope>
</reference>
<gene>
    <name evidence="14" type="primary">20211712</name>
    <name evidence="13" type="ORF">HELRODRAFT_190818</name>
</gene>
<proteinExistence type="predicted"/>
<evidence type="ECO:0000256" key="7">
    <source>
        <dbReference type="ARBA" id="ARBA00022737"/>
    </source>
</evidence>
<feature type="compositionally biased region" description="Polar residues" evidence="10">
    <location>
        <begin position="372"/>
        <end position="385"/>
    </location>
</feature>
<dbReference type="Gene3D" id="3.80.10.10">
    <property type="entry name" value="Ribonuclease Inhibitor"/>
    <property type="match status" value="1"/>
</dbReference>
<reference evidence="13 15" key="2">
    <citation type="journal article" date="2013" name="Nature">
        <title>Insights into bilaterian evolution from three spiralian genomes.</title>
        <authorList>
            <person name="Simakov O."/>
            <person name="Marletaz F."/>
            <person name="Cho S.J."/>
            <person name="Edsinger-Gonzales E."/>
            <person name="Havlak P."/>
            <person name="Hellsten U."/>
            <person name="Kuo D.H."/>
            <person name="Larsson T."/>
            <person name="Lv J."/>
            <person name="Arendt D."/>
            <person name="Savage R."/>
            <person name="Osoegawa K."/>
            <person name="de Jong P."/>
            <person name="Grimwood J."/>
            <person name="Chapman J.A."/>
            <person name="Shapiro H."/>
            <person name="Aerts A."/>
            <person name="Otillar R.P."/>
            <person name="Terry A.Y."/>
            <person name="Boore J.L."/>
            <person name="Grigoriev I.V."/>
            <person name="Lindberg D.R."/>
            <person name="Seaver E.C."/>
            <person name="Weisblat D.A."/>
            <person name="Putnam N.H."/>
            <person name="Rokhsar D.S."/>
        </authorList>
    </citation>
    <scope>NUCLEOTIDE SEQUENCE</scope>
</reference>
<dbReference type="InParanoid" id="T1FSB5"/>
<evidence type="ECO:0000313" key="14">
    <source>
        <dbReference type="EnsemblMetazoa" id="HelroP190818"/>
    </source>
</evidence>
<keyword evidence="7" id="KW-0677">Repeat</keyword>
<dbReference type="InterPro" id="IPR052489">
    <property type="entry name" value="LRWD1"/>
</dbReference>
<dbReference type="PANTHER" id="PTHR24370:SF10">
    <property type="entry name" value="LEUCINE-RICH REPEAT AND WD REPEAT-CONTAINING PROTEIN 1"/>
    <property type="match status" value="1"/>
</dbReference>
<dbReference type="OMA" id="TCPGQAY"/>
<dbReference type="KEGG" id="hro:HELRODRAFT_190818"/>
<evidence type="ECO:0000256" key="8">
    <source>
        <dbReference type="ARBA" id="ARBA00023212"/>
    </source>
</evidence>
<dbReference type="eggNOG" id="ENOG502S03N">
    <property type="taxonomic scope" value="Eukaryota"/>
</dbReference>
<keyword evidence="5" id="KW-0963">Cytoplasm</keyword>
<dbReference type="InterPro" id="IPR003591">
    <property type="entry name" value="Leu-rich_rpt_typical-subtyp"/>
</dbReference>
<dbReference type="CTD" id="20211712"/>
<dbReference type="OrthoDB" id="7318948at2759"/>
<dbReference type="Pfam" id="PF23215">
    <property type="entry name" value="WD_LRWD1"/>
    <property type="match status" value="2"/>
</dbReference>
<evidence type="ECO:0000256" key="5">
    <source>
        <dbReference type="ARBA" id="ARBA00022490"/>
    </source>
</evidence>
<evidence type="ECO:0000259" key="11">
    <source>
        <dbReference type="Pfam" id="PF23211"/>
    </source>
</evidence>
<dbReference type="EnsemblMetazoa" id="HelroT190818">
    <property type="protein sequence ID" value="HelroP190818"/>
    <property type="gene ID" value="HelroG190818"/>
</dbReference>
<dbReference type="SUPFAM" id="SSF52058">
    <property type="entry name" value="L domain-like"/>
    <property type="match status" value="1"/>
</dbReference>
<evidence type="ECO:0000313" key="13">
    <source>
        <dbReference type="EMBL" id="ESO07939.1"/>
    </source>
</evidence>
<dbReference type="AlphaFoldDB" id="T1FSB5"/>
<protein>
    <recommendedName>
        <fullName evidence="16">Leucine-rich repeat and WD repeat-containing protein 1</fullName>
    </recommendedName>
</protein>
<dbReference type="EMBL" id="AMQM01003337">
    <property type="status" value="NOT_ANNOTATED_CDS"/>
    <property type="molecule type" value="Genomic_DNA"/>
</dbReference>
<feature type="region of interest" description="Disordered" evidence="10">
    <location>
        <begin position="336"/>
        <end position="441"/>
    </location>
</feature>
<dbReference type="InterPro" id="IPR056160">
    <property type="entry name" value="WD_LRWD1"/>
</dbReference>
<dbReference type="PANTHER" id="PTHR24370">
    <property type="entry name" value="OPTICIN"/>
    <property type="match status" value="1"/>
</dbReference>
<dbReference type="InterPro" id="IPR015943">
    <property type="entry name" value="WD40/YVTN_repeat-like_dom_sf"/>
</dbReference>
<evidence type="ECO:0008006" key="16">
    <source>
        <dbReference type="Google" id="ProtNLM"/>
    </source>
</evidence>
<feature type="compositionally biased region" description="Polar residues" evidence="10">
    <location>
        <begin position="396"/>
        <end position="410"/>
    </location>
</feature>
<comment type="subcellular location">
    <subcellularLocation>
        <location evidence="2">Chromosome</location>
    </subcellularLocation>
    <subcellularLocation>
        <location evidence="3">Cytoplasm</location>
        <location evidence="3">Cytoskeleton</location>
        <location evidence="3">Microtubule organizing center</location>
        <location evidence="3">Centrosome</location>
    </subcellularLocation>
    <subcellularLocation>
        <location evidence="1">Nucleus</location>
    </subcellularLocation>
</comment>
<dbReference type="GO" id="GO:0003682">
    <property type="term" value="F:chromatin binding"/>
    <property type="evidence" value="ECO:0000318"/>
    <property type="project" value="GO_Central"/>
</dbReference>
<feature type="domain" description="Leucine-rich repeat and WD repeat-containing protein 1 WD" evidence="12">
    <location>
        <begin position="633"/>
        <end position="820"/>
    </location>
</feature>
<evidence type="ECO:0000256" key="2">
    <source>
        <dbReference type="ARBA" id="ARBA00004286"/>
    </source>
</evidence>
<reference evidence="15" key="1">
    <citation type="submission" date="2012-12" db="EMBL/GenBank/DDBJ databases">
        <authorList>
            <person name="Hellsten U."/>
            <person name="Grimwood J."/>
            <person name="Chapman J.A."/>
            <person name="Shapiro H."/>
            <person name="Aerts A."/>
            <person name="Otillar R.P."/>
            <person name="Terry A.Y."/>
            <person name="Boore J.L."/>
            <person name="Simakov O."/>
            <person name="Marletaz F."/>
            <person name="Cho S.-J."/>
            <person name="Edsinger-Gonzales E."/>
            <person name="Havlak P."/>
            <person name="Kuo D.-H."/>
            <person name="Larsson T."/>
            <person name="Lv J."/>
            <person name="Arendt D."/>
            <person name="Savage R."/>
            <person name="Osoegawa K."/>
            <person name="de Jong P."/>
            <person name="Lindberg D.R."/>
            <person name="Seaver E.C."/>
            <person name="Weisblat D.A."/>
            <person name="Putnam N.H."/>
            <person name="Grigoriev I.V."/>
            <person name="Rokhsar D.S."/>
        </authorList>
    </citation>
    <scope>NUCLEOTIDE SEQUENCE</scope>
</reference>
<evidence type="ECO:0000256" key="9">
    <source>
        <dbReference type="ARBA" id="ARBA00023242"/>
    </source>
</evidence>
<feature type="domain" description="Leucine-rich repeat and WD repeat-containing protein 1 WD" evidence="12">
    <location>
        <begin position="480"/>
        <end position="597"/>
    </location>
</feature>
<name>T1FSB5_HELRO</name>
<dbReference type="InterPro" id="IPR056363">
    <property type="entry name" value="LRR_LRWD1_dom"/>
</dbReference>
<keyword evidence="6" id="KW-0433">Leucine-rich repeat</keyword>
<sequence>MSGITLTMKVLEDLTGCQNKKLLAMTDLDLSGNMVKHLVSGVFSEFKNLTRLNLSNNSLKTFPNEVAAELSNLKYLDISENNFSNLEFLDQLCNLEELFCNNNDLEISQKLVAAFICNKLNKIDGRGIENYKNISKTYKEKLTDIVSQIWSEHFDHVDLAKSTADDITFEVRNKLLKLIRIAKPSVPGLPSTVKDLLIKLFCDQFLKKLLSNKFSNAVLKNQTPVKKIRIKITDKVPVIISSPLRSPARSIVSPANIVESPRRSCLTSPKNNINSSYINTSASVTTPNKVRKVLNFENNDSKLANKSLQETSLTSPFKEKLSLEDAIDLMKVNKATSRKVVSPRSLTKKPETSRTSPRKSLNSAKYLFGSSPLKSPTRSLANTENIIGGLKRKLTSPKNNDSSNMSTTPHKLSHTQNDEVLKNSPAYSGQSSRRSDVHMGNSLLSPTKQAVDCIKKLNFNSNVSSAHSSKTFDDLDTTEYQPMHFLRCHSGDKRALKEGHTLDDPTDELTNVWGCSMEPDPHDPAKTTGIVATCGGTMVCLIDCSSGQVVKRFEHHKEQFFCLAWTTVELNNEPNNILAVSGHNGNLKLLHPRLLACFEEFGSGRPNRQLAVFLTNPASLVTNIFVHQTSGLLIGGTTGGVMAWSLGKNLNVSDIASNKRRNPCKVLSINNKMKGKMSTCDGLTPINDNFFACKFLSHGCIYVYNVNHLDHGPAYKLDWLKTNSEFIGLSCVNGLLLCGSDDGSIWMYNTSHLQNAGNKLIPKVLQWPDCKVDMENSNDAKMTDVLDKPTVLVINNLTSSHERTYIVAVTDCNLVCIWKRT</sequence>
<dbReference type="GO" id="GO:0071169">
    <property type="term" value="P:establishment of protein localization to chromatin"/>
    <property type="evidence" value="ECO:0000318"/>
    <property type="project" value="GO_Central"/>
</dbReference>
<dbReference type="InterPro" id="IPR001611">
    <property type="entry name" value="Leu-rich_rpt"/>
</dbReference>
<dbReference type="InterPro" id="IPR032675">
    <property type="entry name" value="LRR_dom_sf"/>
</dbReference>